<keyword evidence="2" id="KW-1185">Reference proteome</keyword>
<accession>A0A9P8I574</accession>
<proteinExistence type="predicted"/>
<dbReference type="AlphaFoldDB" id="A0A9P8I574"/>
<protein>
    <submittedName>
        <fullName evidence="1">Uncharacterized protein</fullName>
    </submittedName>
</protein>
<organism evidence="1 2">
    <name type="scientific">Glutinoglossum americanum</name>
    <dbReference type="NCBI Taxonomy" id="1670608"/>
    <lineage>
        <taxon>Eukaryota</taxon>
        <taxon>Fungi</taxon>
        <taxon>Dikarya</taxon>
        <taxon>Ascomycota</taxon>
        <taxon>Pezizomycotina</taxon>
        <taxon>Geoglossomycetes</taxon>
        <taxon>Geoglossales</taxon>
        <taxon>Geoglossaceae</taxon>
        <taxon>Glutinoglossum</taxon>
    </lineage>
</organism>
<sequence length="68" mass="7826">MAVEVNGVRFASDEPIDPATILRVEFNADGVIWVWEVRAGRIILRRNNFEAWASPVDLERLYTRDPLV</sequence>
<evidence type="ECO:0000313" key="2">
    <source>
        <dbReference type="Proteomes" id="UP000698800"/>
    </source>
</evidence>
<name>A0A9P8I574_9PEZI</name>
<reference evidence="1" key="1">
    <citation type="submission" date="2021-03" db="EMBL/GenBank/DDBJ databases">
        <title>Comparative genomics and phylogenomic investigation of the class Geoglossomycetes provide insights into ecological specialization and systematics.</title>
        <authorList>
            <person name="Melie T."/>
            <person name="Pirro S."/>
            <person name="Miller A.N."/>
            <person name="Quandt A."/>
        </authorList>
    </citation>
    <scope>NUCLEOTIDE SEQUENCE</scope>
    <source>
        <strain evidence="1">GBOQ0MN5Z8</strain>
    </source>
</reference>
<dbReference type="EMBL" id="JAGHQL010000187">
    <property type="protein sequence ID" value="KAH0536678.1"/>
    <property type="molecule type" value="Genomic_DNA"/>
</dbReference>
<evidence type="ECO:0000313" key="1">
    <source>
        <dbReference type="EMBL" id="KAH0536678.1"/>
    </source>
</evidence>
<gene>
    <name evidence="1" type="ORF">FGG08_006473</name>
</gene>
<comment type="caution">
    <text evidence="1">The sequence shown here is derived from an EMBL/GenBank/DDBJ whole genome shotgun (WGS) entry which is preliminary data.</text>
</comment>
<dbReference type="Proteomes" id="UP000698800">
    <property type="component" value="Unassembled WGS sequence"/>
</dbReference>